<dbReference type="GeneID" id="23567670"/>
<gene>
    <name evidence="3" type="ORF">UMAG_11839</name>
</gene>
<dbReference type="InParanoid" id="A0A0D1E997"/>
<keyword evidence="2" id="KW-0732">Signal</keyword>
<evidence type="ECO:0000313" key="3">
    <source>
        <dbReference type="EMBL" id="KIS70960.1"/>
    </source>
</evidence>
<dbReference type="Proteomes" id="UP000000561">
    <property type="component" value="Chromosome 2"/>
</dbReference>
<dbReference type="RefSeq" id="XP_011387454.1">
    <property type="nucleotide sequence ID" value="XM_011389152.1"/>
</dbReference>
<protein>
    <submittedName>
        <fullName evidence="3">Uncharacterized protein</fullName>
    </submittedName>
</protein>
<proteinExistence type="predicted"/>
<feature type="signal peptide" evidence="2">
    <location>
        <begin position="1"/>
        <end position="25"/>
    </location>
</feature>
<feature type="region of interest" description="Disordered" evidence="1">
    <location>
        <begin position="219"/>
        <end position="244"/>
    </location>
</feature>
<feature type="region of interest" description="Disordered" evidence="1">
    <location>
        <begin position="251"/>
        <end position="270"/>
    </location>
</feature>
<evidence type="ECO:0000256" key="1">
    <source>
        <dbReference type="SAM" id="MobiDB-lite"/>
    </source>
</evidence>
<evidence type="ECO:0000256" key="2">
    <source>
        <dbReference type="SAM" id="SignalP"/>
    </source>
</evidence>
<dbReference type="EMBL" id="CM003141">
    <property type="protein sequence ID" value="KIS70960.1"/>
    <property type="molecule type" value="Genomic_DNA"/>
</dbReference>
<dbReference type="OrthoDB" id="2552594at2759"/>
<accession>A0A0D1E997</accession>
<reference evidence="3 4" key="1">
    <citation type="journal article" date="2006" name="Nature">
        <title>Insights from the genome of the biotrophic fungal plant pathogen Ustilago maydis.</title>
        <authorList>
            <person name="Kamper J."/>
            <person name="Kahmann R."/>
            <person name="Bolker M."/>
            <person name="Ma L.J."/>
            <person name="Brefort T."/>
            <person name="Saville B.J."/>
            <person name="Banuett F."/>
            <person name="Kronstad J.W."/>
            <person name="Gold S.E."/>
            <person name="Muller O."/>
            <person name="Perlin M.H."/>
            <person name="Wosten H.A."/>
            <person name="de Vries R."/>
            <person name="Ruiz-Herrera J."/>
            <person name="Reynaga-Pena C.G."/>
            <person name="Snetselaar K."/>
            <person name="McCann M."/>
            <person name="Perez-Martin J."/>
            <person name="Feldbrugge M."/>
            <person name="Basse C.W."/>
            <person name="Steinberg G."/>
            <person name="Ibeas J.I."/>
            <person name="Holloman W."/>
            <person name="Guzman P."/>
            <person name="Farman M."/>
            <person name="Stajich J.E."/>
            <person name="Sentandreu R."/>
            <person name="Gonzalez-Prieto J.M."/>
            <person name="Kennell J.C."/>
            <person name="Molina L."/>
            <person name="Schirawski J."/>
            <person name="Mendoza-Mendoza A."/>
            <person name="Greilinger D."/>
            <person name="Munch K."/>
            <person name="Rossel N."/>
            <person name="Scherer M."/>
            <person name="Vranes M."/>
            <person name="Ladendorf O."/>
            <person name="Vincon V."/>
            <person name="Fuchs U."/>
            <person name="Sandrock B."/>
            <person name="Meng S."/>
            <person name="Ho E.C."/>
            <person name="Cahill M.J."/>
            <person name="Boyce K.J."/>
            <person name="Klose J."/>
            <person name="Klosterman S.J."/>
            <person name="Deelstra H.J."/>
            <person name="Ortiz-Castellanos L."/>
            <person name="Li W."/>
            <person name="Sanchez-Alonso P."/>
            <person name="Schreier P.H."/>
            <person name="Hauser-Hahn I."/>
            <person name="Vaupel M."/>
            <person name="Koopmann E."/>
            <person name="Friedrich G."/>
            <person name="Voss H."/>
            <person name="Schluter T."/>
            <person name="Margolis J."/>
            <person name="Platt D."/>
            <person name="Swimmer C."/>
            <person name="Gnirke A."/>
            <person name="Chen F."/>
            <person name="Vysotskaia V."/>
            <person name="Mannhaupt G."/>
            <person name="Guldener U."/>
            <person name="Munsterkotter M."/>
            <person name="Haase D."/>
            <person name="Oesterheld M."/>
            <person name="Mewes H.W."/>
            <person name="Mauceli E.W."/>
            <person name="DeCaprio D."/>
            <person name="Wade C.M."/>
            <person name="Butler J."/>
            <person name="Young S."/>
            <person name="Jaffe D.B."/>
            <person name="Calvo S."/>
            <person name="Nusbaum C."/>
            <person name="Galagan J."/>
            <person name="Birren B.W."/>
        </authorList>
    </citation>
    <scope>NUCLEOTIDE SEQUENCE [LARGE SCALE GENOMIC DNA]</scope>
    <source>
        <strain evidence="4">DSM 14603 / FGSC 9021 / UM521</strain>
    </source>
</reference>
<dbReference type="eggNOG" id="KOG1583">
    <property type="taxonomic scope" value="Eukaryota"/>
</dbReference>
<name>A0A0D1E997_MYCMD</name>
<organism evidence="3 4">
    <name type="scientific">Mycosarcoma maydis</name>
    <name type="common">Corn smut fungus</name>
    <name type="synonym">Ustilago maydis</name>
    <dbReference type="NCBI Taxonomy" id="5270"/>
    <lineage>
        <taxon>Eukaryota</taxon>
        <taxon>Fungi</taxon>
        <taxon>Dikarya</taxon>
        <taxon>Basidiomycota</taxon>
        <taxon>Ustilaginomycotina</taxon>
        <taxon>Ustilaginomycetes</taxon>
        <taxon>Ustilaginales</taxon>
        <taxon>Ustilaginaceae</taxon>
        <taxon>Mycosarcoma</taxon>
    </lineage>
</organism>
<dbReference type="VEuPathDB" id="FungiDB:UMAG_11839"/>
<keyword evidence="4" id="KW-1185">Reference proteome</keyword>
<dbReference type="KEGG" id="uma:UMAG_11839"/>
<evidence type="ECO:0000313" key="4">
    <source>
        <dbReference type="Proteomes" id="UP000000561"/>
    </source>
</evidence>
<dbReference type="AlphaFoldDB" id="A0A0D1E997"/>
<sequence>MKLTSSFATLASVVVIALCVGQTHADSVTTPLGLTRVDDKGKPITPLTYLNLAPASKELADAAKMVTTPPPMIEEQRRLLPSDHLEPVVEQFSSKGITIKRELGGSLVPSLPILGALDNEGDHSNQVSPATDSSVAGEKRLLDALNSLKPGEGTQFLPENHQTLGQRTVHPLNRRSVEEPIDVSILGKKLSRPAMPKVPARRDESSGLDLLGTKIPLNSLPIDSLPLPKPPTKRDESSGLDLLGTKIPLNSLPIDSLPLPKPPTKRDESSGLDLLGTKIPLNSLPIDSLPLPKPPTKRDESSGLDLFGTKIPLNSLPLDSLPLPGASKRDVQPVDLGLKTGNKGDLDSAEALLKGLLPIKREEDSVQPFDLGLKTGNEQDLERAKSLIGGLLGGSKRDSISPDGVNLGSVKDLGSTLGQEAMKNGIPLALSPVKQAASPAVQGISTVNQVCTSFGCAQIVKGAIDGATKNLGLPEFQPIRLPVRSLGEKNLFADGLLHNNGQVSGIPVKRASEDPVVSTILDTSDKARDALLGVKDAADNAAGGFVKNMYSKPAEVETKRDLSLPPFSLLPGKGPDTKAAAKELIEFLDLPVPGLKRMDKVRRKE</sequence>
<feature type="chain" id="PRO_5002230019" evidence="2">
    <location>
        <begin position="26"/>
        <end position="605"/>
    </location>
</feature>